<comment type="pathway">
    <text evidence="2">Protein modification; protein glycosylation.</text>
</comment>
<dbReference type="Pfam" id="PF01532">
    <property type="entry name" value="Glyco_hydro_47"/>
    <property type="match status" value="1"/>
</dbReference>
<evidence type="ECO:0000256" key="2">
    <source>
        <dbReference type="ARBA" id="ARBA00004922"/>
    </source>
</evidence>
<keyword evidence="6" id="KW-0326">Glycosidase</keyword>
<comment type="similarity">
    <text evidence="3 6">Belongs to the glycosyl hydrolase 47 family.</text>
</comment>
<dbReference type="InterPro" id="IPR036026">
    <property type="entry name" value="Seven-hairpin_glycosidases"/>
</dbReference>
<dbReference type="EC" id="3.2.1.-" evidence="6"/>
<evidence type="ECO:0000256" key="5">
    <source>
        <dbReference type="ARBA" id="ARBA00023157"/>
    </source>
</evidence>
<feature type="region of interest" description="Disordered" evidence="7">
    <location>
        <begin position="437"/>
        <end position="460"/>
    </location>
</feature>
<feature type="region of interest" description="Disordered" evidence="7">
    <location>
        <begin position="62"/>
        <end position="98"/>
    </location>
</feature>
<evidence type="ECO:0000313" key="8">
    <source>
        <dbReference type="EMBL" id="KAJ9659788.1"/>
    </source>
</evidence>
<dbReference type="PRINTS" id="PR00747">
    <property type="entry name" value="GLYHDRLASE47"/>
</dbReference>
<dbReference type="Gene3D" id="1.50.10.10">
    <property type="match status" value="3"/>
</dbReference>
<dbReference type="EMBL" id="JAPDRL010000072">
    <property type="protein sequence ID" value="KAJ9659788.1"/>
    <property type="molecule type" value="Genomic_DNA"/>
</dbReference>
<dbReference type="InterPro" id="IPR012341">
    <property type="entry name" value="6hp_glycosidase-like_sf"/>
</dbReference>
<comment type="cofactor">
    <cofactor evidence="1">
        <name>Ca(2+)</name>
        <dbReference type="ChEBI" id="CHEBI:29108"/>
    </cofactor>
</comment>
<dbReference type="Proteomes" id="UP001172684">
    <property type="component" value="Unassembled WGS sequence"/>
</dbReference>
<protein>
    <recommendedName>
        <fullName evidence="6">alpha-1,2-Mannosidase</fullName>
        <ecNumber evidence="6">3.2.1.-</ecNumber>
    </recommendedName>
</protein>
<evidence type="ECO:0000256" key="7">
    <source>
        <dbReference type="SAM" id="MobiDB-lite"/>
    </source>
</evidence>
<name>A0ABQ9NK12_9PEZI</name>
<dbReference type="PANTHER" id="PTHR11742:SF103">
    <property type="entry name" value="ENDOPLASMIC RETICULUM MANNOSIDASE MNL2-RELATED"/>
    <property type="match status" value="1"/>
</dbReference>
<feature type="region of interest" description="Disordered" evidence="7">
    <location>
        <begin position="721"/>
        <end position="759"/>
    </location>
</feature>
<evidence type="ECO:0000256" key="6">
    <source>
        <dbReference type="RuleBase" id="RU361193"/>
    </source>
</evidence>
<evidence type="ECO:0000256" key="3">
    <source>
        <dbReference type="ARBA" id="ARBA00007658"/>
    </source>
</evidence>
<keyword evidence="4 6" id="KW-0378">Hydrolase</keyword>
<sequence length="912" mass="101644">MLRLRRYRVFVAFAILTVLAFYKFSSTRNWDATSALTPESLKHGTENLKEQIGLKPELETVERLKPEKPESDPLDAKVPVAERPQTKVAPPPVQSPKELIQSIPISSKALAPLPTATPPAQTDDDVPTIPPDARPNPHFVDAPVEGGGEGRLEVEPTPDAAPIYWERQEEHFPVTSTIQLPLGTPKAIPKIQHSFKKLSGPEEEDRKGKLAVITDAFRHAWAGYKAKAWMHDELSPVSGGHKDPFGGWGATLVDSLDTLWIMGMKDEFEDAVKAVGKIEFTTSPRADIPVFETTIRYLGGLLAAYDMSDGKYRSLLDKAVELAEVLMGAFDTPNRMPITFYYWRPAYASQSHRAQTRVVLAELGSLSLEFTRLAQITKEPKYYDAVARVTDALEDFQNRTRLPGMWPTYVDASGCQRPKVQLPNNIPGHLSGVPGINGRPLMPGQTNPQLSTSDELGDATPADQIYPIARGAEIDGEDEDNDASSHLDKRQLEAQLEQPVLEEPLCIPQGLESSSEFGGEQYTLGGMADSTYEYLPKMWLLLGGREDKYRTMYEKAIDVVKEKLLFRPMVPGGNDILFAGSYNTGYPPGAGEKPAPWLDAEGAHLTCFAGGMFALGAKVFEREEDLDIAAKLTEGCIWAYNATNSGIMPEQFFVVSCEDRKSCQWNETKWWEILDPFEESRMNAYKGQLAYYEQRVKQAALDMKTQTPANVGGVESTAAVVAQPTASPAPGREEDRETKKHKRQLDGTWNPENDPPTPVAPFPDPPLAAASASIAAIYKPEPPVSREEYVKSRIAEERLPKGFVQIPARKYILRPEAIESVFYMYRITGSPHWRDAGWRMFKAIQAATRTEFGNSAIDDVTKAHPELADTMESFWLAETLKYFWLLFADEEEVDLDLWVLNTEAHPFRRPKS</sequence>
<feature type="compositionally biased region" description="Polar residues" evidence="7">
    <location>
        <begin position="444"/>
        <end position="454"/>
    </location>
</feature>
<reference evidence="8" key="1">
    <citation type="submission" date="2022-10" db="EMBL/GenBank/DDBJ databases">
        <title>Culturing micro-colonial fungi from biological soil crusts in the Mojave desert and describing Neophaeococcomyces mojavensis, and introducing the new genera and species Taxawa tesnikishii.</title>
        <authorList>
            <person name="Kurbessoian T."/>
            <person name="Stajich J.E."/>
        </authorList>
    </citation>
    <scope>NUCLEOTIDE SEQUENCE</scope>
    <source>
        <strain evidence="8">TK_1</strain>
    </source>
</reference>
<feature type="compositionally biased region" description="Basic and acidic residues" evidence="7">
    <location>
        <begin position="62"/>
        <end position="75"/>
    </location>
</feature>
<evidence type="ECO:0000256" key="4">
    <source>
        <dbReference type="ARBA" id="ARBA00022801"/>
    </source>
</evidence>
<evidence type="ECO:0000256" key="1">
    <source>
        <dbReference type="ARBA" id="ARBA00001913"/>
    </source>
</evidence>
<dbReference type="SUPFAM" id="SSF48225">
    <property type="entry name" value="Seven-hairpin glycosidases"/>
    <property type="match status" value="1"/>
</dbReference>
<keyword evidence="9" id="KW-1185">Reference proteome</keyword>
<organism evidence="8 9">
    <name type="scientific">Coniosporium apollinis</name>
    <dbReference type="NCBI Taxonomy" id="61459"/>
    <lineage>
        <taxon>Eukaryota</taxon>
        <taxon>Fungi</taxon>
        <taxon>Dikarya</taxon>
        <taxon>Ascomycota</taxon>
        <taxon>Pezizomycotina</taxon>
        <taxon>Dothideomycetes</taxon>
        <taxon>Dothideomycetes incertae sedis</taxon>
        <taxon>Coniosporium</taxon>
    </lineage>
</organism>
<dbReference type="InterPro" id="IPR001382">
    <property type="entry name" value="Glyco_hydro_47"/>
</dbReference>
<dbReference type="PANTHER" id="PTHR11742">
    <property type="entry name" value="MANNOSYL-OLIGOSACCHARIDE ALPHA-1,2-MANNOSIDASE-RELATED"/>
    <property type="match status" value="1"/>
</dbReference>
<dbReference type="InterPro" id="IPR050749">
    <property type="entry name" value="Glycosyl_Hydrolase_47"/>
</dbReference>
<comment type="caution">
    <text evidence="8">The sequence shown here is derived from an EMBL/GenBank/DDBJ whole genome shotgun (WGS) entry which is preliminary data.</text>
</comment>
<gene>
    <name evidence="8" type="ORF">H2201_007224</name>
</gene>
<proteinExistence type="inferred from homology"/>
<keyword evidence="5" id="KW-1015">Disulfide bond</keyword>
<evidence type="ECO:0000313" key="9">
    <source>
        <dbReference type="Proteomes" id="UP001172684"/>
    </source>
</evidence>
<accession>A0ABQ9NK12</accession>